<dbReference type="PANTHER" id="PTHR43477">
    <property type="entry name" value="DIHYDROANTICAPSIN 7-DEHYDROGENASE"/>
    <property type="match status" value="1"/>
</dbReference>
<dbReference type="Pfam" id="PF13561">
    <property type="entry name" value="adh_short_C2"/>
    <property type="match status" value="1"/>
</dbReference>
<keyword evidence="2" id="KW-0560">Oxidoreductase</keyword>
<dbReference type="PRINTS" id="PR00080">
    <property type="entry name" value="SDRFAMILY"/>
</dbReference>
<dbReference type="GeneID" id="61049811"/>
<dbReference type="PRINTS" id="PR00081">
    <property type="entry name" value="GDHRDH"/>
</dbReference>
<evidence type="ECO:0000313" key="4">
    <source>
        <dbReference type="Proteomes" id="UP000245631"/>
    </source>
</evidence>
<dbReference type="SUPFAM" id="SSF51735">
    <property type="entry name" value="NAD(P)-binding Rossmann-fold domains"/>
    <property type="match status" value="1"/>
</dbReference>
<dbReference type="GO" id="GO:0016491">
    <property type="term" value="F:oxidoreductase activity"/>
    <property type="evidence" value="ECO:0007669"/>
    <property type="project" value="UniProtKB-KW"/>
</dbReference>
<dbReference type="Proteomes" id="UP000245631">
    <property type="component" value="Unassembled WGS sequence"/>
</dbReference>
<dbReference type="PANTHER" id="PTHR43477:SF1">
    <property type="entry name" value="DIHYDROANTICAPSIN 7-DEHYDROGENASE"/>
    <property type="match status" value="1"/>
</dbReference>
<dbReference type="CDD" id="cd05233">
    <property type="entry name" value="SDR_c"/>
    <property type="match status" value="1"/>
</dbReference>
<gene>
    <name evidence="3" type="ORF">C8D77_101465</name>
</gene>
<dbReference type="Gene3D" id="3.40.50.720">
    <property type="entry name" value="NAD(P)-binding Rossmann-like Domain"/>
    <property type="match status" value="1"/>
</dbReference>
<accession>A0A8E3B723</accession>
<dbReference type="AlphaFoldDB" id="A0A8E3B723"/>
<dbReference type="FunFam" id="3.40.50.720:FF:000084">
    <property type="entry name" value="Short-chain dehydrogenase reductase"/>
    <property type="match status" value="1"/>
</dbReference>
<proteinExistence type="inferred from homology"/>
<dbReference type="InterPro" id="IPR020904">
    <property type="entry name" value="Sc_DH/Rdtase_CS"/>
</dbReference>
<dbReference type="PROSITE" id="PS00061">
    <property type="entry name" value="ADH_SHORT"/>
    <property type="match status" value="1"/>
</dbReference>
<dbReference type="RefSeq" id="WP_109658959.1">
    <property type="nucleotide sequence ID" value="NZ_QGGH01000001.1"/>
</dbReference>
<sequence>MSNVAVVTGAASGIGAATVRRLVGKGYKVLGVDMSGAQETENLGWVSGDVSAASTWQGVGETLRRRDWQPSALVTAAAYLEVGNVLELSDDAWAKTIGVNLMGLVFAVRSVLPAMIERGRGSVVTIGSIDSYMAEQGLVSYCSSKGAILQFTRALAMDHARQGIRANCVSPGVTDTPFFRRHLATASNPDMFLRAREQRNPIGRLLDPDEVASTIVYLVSDEASGVTGANMVVDGGLTVGFDFRTGTGGD</sequence>
<protein>
    <submittedName>
        <fullName evidence="3">NAD(P)-dependent dehydrogenase (Short-subunit alcohol dehydrogenase family)</fullName>
    </submittedName>
</protein>
<dbReference type="InterPro" id="IPR036291">
    <property type="entry name" value="NAD(P)-bd_dom_sf"/>
</dbReference>
<reference evidence="3 4" key="1">
    <citation type="submission" date="2018-05" db="EMBL/GenBank/DDBJ databases">
        <title>Genomic Encyclopedia of Type Strains, Phase IV (KMG-IV): sequencing the most valuable type-strain genomes for metagenomic binning, comparative biology and taxonomic classification.</title>
        <authorList>
            <person name="Goeker M."/>
        </authorList>
    </citation>
    <scope>NUCLEOTIDE SEQUENCE [LARGE SCALE GENOMIC DNA]</scope>
    <source>
        <strain evidence="3 4">DSM 2626</strain>
    </source>
</reference>
<evidence type="ECO:0000256" key="2">
    <source>
        <dbReference type="ARBA" id="ARBA00023002"/>
    </source>
</evidence>
<dbReference type="EMBL" id="QGGH01000001">
    <property type="protein sequence ID" value="PWJ93785.1"/>
    <property type="molecule type" value="Genomic_DNA"/>
</dbReference>
<organism evidence="3 4">
    <name type="scientific">Rhizobium loti</name>
    <name type="common">Mesorhizobium loti</name>
    <dbReference type="NCBI Taxonomy" id="381"/>
    <lineage>
        <taxon>Bacteria</taxon>
        <taxon>Pseudomonadati</taxon>
        <taxon>Pseudomonadota</taxon>
        <taxon>Alphaproteobacteria</taxon>
        <taxon>Hyphomicrobiales</taxon>
        <taxon>Phyllobacteriaceae</taxon>
        <taxon>Mesorhizobium</taxon>
    </lineage>
</organism>
<name>A0A8E3B723_RHILI</name>
<comment type="caution">
    <text evidence="3">The sequence shown here is derived from an EMBL/GenBank/DDBJ whole genome shotgun (WGS) entry which is preliminary data.</text>
</comment>
<dbReference type="InterPro" id="IPR002347">
    <property type="entry name" value="SDR_fam"/>
</dbReference>
<evidence type="ECO:0000256" key="1">
    <source>
        <dbReference type="ARBA" id="ARBA00006484"/>
    </source>
</evidence>
<comment type="similarity">
    <text evidence="1">Belongs to the short-chain dehydrogenases/reductases (SDR) family.</text>
</comment>
<evidence type="ECO:0000313" key="3">
    <source>
        <dbReference type="EMBL" id="PWJ93785.1"/>
    </source>
</evidence>
<dbReference type="InterPro" id="IPR051122">
    <property type="entry name" value="SDR_DHRS6-like"/>
</dbReference>